<gene>
    <name evidence="1" type="ORF">SAMN05421779_103487</name>
</gene>
<reference evidence="1 2" key="1">
    <citation type="submission" date="2017-01" db="EMBL/GenBank/DDBJ databases">
        <authorList>
            <person name="Mah S.A."/>
            <person name="Swanson W.J."/>
            <person name="Moy G.W."/>
            <person name="Vacquier V.D."/>
        </authorList>
    </citation>
    <scope>NUCLEOTIDE SEQUENCE [LARGE SCALE GENOMIC DNA]</scope>
    <source>
        <strain evidence="1 2">DSM 11589</strain>
    </source>
</reference>
<dbReference type="Gene3D" id="3.40.50.720">
    <property type="entry name" value="NAD(P)-binding Rossmann-like Domain"/>
    <property type="match status" value="1"/>
</dbReference>
<dbReference type="STRING" id="80876.SAMN05421779_103487"/>
<protein>
    <submittedName>
        <fullName evidence="1">Nucleoside-diphosphate-sugar epimerase</fullName>
    </submittedName>
</protein>
<sequence>MGSPSLFLDGTTILLLGGSRFFGRTILSELLASGARVVRLTRGLRDQDHPPQHPNLICLHGDRNDAALLADIRDRYRPRMVVDNILYHPDGARMMETVFAGACDLLLFTSTVMSYLNATLSGVSLREEQWERSVHAEGMEAIYGDGEIVYGQNKRQCEDILSHSKTLPSLILRLHNVAGEDDFSGKSSLIPRALWQAARAGRPLYLRGTPDHSYQQVWAGDMGRVVCGLLRRFVEQGRTGLADAYNVALPPIRLGDYVAMLLAGMDTPPEIRWVGEGIDRDNPNILSPYPRNVRLDPARLVRDLAPVALTPYADWLPLLMSEAARLEEGG</sequence>
<accession>A0A1N7LQ37</accession>
<dbReference type="RefSeq" id="WP_076400194.1">
    <property type="nucleotide sequence ID" value="NZ_FTOA01000003.1"/>
</dbReference>
<keyword evidence="2" id="KW-1185">Reference proteome</keyword>
<dbReference type="SUPFAM" id="SSF51735">
    <property type="entry name" value="NAD(P)-binding Rossmann-fold domains"/>
    <property type="match status" value="1"/>
</dbReference>
<name>A0A1N7LQ37_9PROT</name>
<evidence type="ECO:0000313" key="1">
    <source>
        <dbReference type="EMBL" id="SIS75957.1"/>
    </source>
</evidence>
<dbReference type="InterPro" id="IPR036291">
    <property type="entry name" value="NAD(P)-bd_dom_sf"/>
</dbReference>
<dbReference type="AlphaFoldDB" id="A0A1N7LQ37"/>
<organism evidence="1 2">
    <name type="scientific">Insolitispirillum peregrinum</name>
    <dbReference type="NCBI Taxonomy" id="80876"/>
    <lineage>
        <taxon>Bacteria</taxon>
        <taxon>Pseudomonadati</taxon>
        <taxon>Pseudomonadota</taxon>
        <taxon>Alphaproteobacteria</taxon>
        <taxon>Rhodospirillales</taxon>
        <taxon>Novispirillaceae</taxon>
        <taxon>Insolitispirillum</taxon>
    </lineage>
</organism>
<dbReference type="Proteomes" id="UP000185678">
    <property type="component" value="Unassembled WGS sequence"/>
</dbReference>
<dbReference type="OrthoDB" id="9787292at2"/>
<proteinExistence type="predicted"/>
<dbReference type="EMBL" id="FTOA01000003">
    <property type="protein sequence ID" value="SIS75957.1"/>
    <property type="molecule type" value="Genomic_DNA"/>
</dbReference>
<evidence type="ECO:0000313" key="2">
    <source>
        <dbReference type="Proteomes" id="UP000185678"/>
    </source>
</evidence>